<dbReference type="EMBL" id="CP045201">
    <property type="protein sequence ID" value="QOL82490.1"/>
    <property type="molecule type" value="Genomic_DNA"/>
</dbReference>
<sequence>MKTTLKSASLLALMAAAASPIASPALAGDFANTAYTTPLADVCPATLSIQLDWLPQAEQGGIWQMIGAGGEMTSGDYTGPLGATGINLKILSGGGGIGLGDGETAYSALFTGNSKAGLTPDLGYQELDNAFIFSKRFPTVGVFAPLDVAPTVLFWDQATYPDGFGSIEDLTTLAENPKAKAYVSTVGRTFGKYLVDAGVPKDLFVEGYRGDGENFVTHNGEWLNQGFVTSEVYKFENGLNWAKPIGFLKIDDLGYRNYTGMVSVAKSRLAEMTPCLTKLVPIMQQAAVDYATDPAETNATIVAFNDAGMATSWWKTEPALMAYAAETMVAEGIIGNGPNATVGDFDMDRVAEMLEIVRPSLDERSEADVNGDMVVTNQFIDPSIGLK</sequence>
<evidence type="ECO:0000313" key="2">
    <source>
        <dbReference type="EMBL" id="QOL82490.1"/>
    </source>
</evidence>
<dbReference type="Proteomes" id="UP000594118">
    <property type="component" value="Chromosome"/>
</dbReference>
<feature type="signal peptide" evidence="1">
    <location>
        <begin position="1"/>
        <end position="27"/>
    </location>
</feature>
<reference evidence="2 3" key="1">
    <citation type="submission" date="2019-10" db="EMBL/GenBank/DDBJ databases">
        <title>Pseudopuniceibacterium sp. HQ09 islated from Antarctica.</title>
        <authorList>
            <person name="Liao L."/>
            <person name="Su S."/>
            <person name="Chen B."/>
            <person name="Yu Y."/>
        </authorList>
    </citation>
    <scope>NUCLEOTIDE SEQUENCE [LARGE SCALE GENOMIC DNA]</scope>
    <source>
        <strain evidence="2 3">HQ09</strain>
    </source>
</reference>
<keyword evidence="3" id="KW-1185">Reference proteome</keyword>
<feature type="chain" id="PRO_5032708619" description="SsuA/THI5-like domain-containing protein" evidence="1">
    <location>
        <begin position="28"/>
        <end position="387"/>
    </location>
</feature>
<dbReference type="KEGG" id="pshq:F3W81_17690"/>
<dbReference type="RefSeq" id="WP_193080655.1">
    <property type="nucleotide sequence ID" value="NZ_CP045201.1"/>
</dbReference>
<evidence type="ECO:0000313" key="3">
    <source>
        <dbReference type="Proteomes" id="UP000594118"/>
    </source>
</evidence>
<proteinExistence type="predicted"/>
<organism evidence="2 3">
    <name type="scientific">Pseudooceanicola spongiae</name>
    <dbReference type="NCBI Taxonomy" id="2613965"/>
    <lineage>
        <taxon>Bacteria</taxon>
        <taxon>Pseudomonadati</taxon>
        <taxon>Pseudomonadota</taxon>
        <taxon>Alphaproteobacteria</taxon>
        <taxon>Rhodobacterales</taxon>
        <taxon>Paracoccaceae</taxon>
        <taxon>Pseudooceanicola</taxon>
    </lineage>
</organism>
<gene>
    <name evidence="2" type="ORF">F3W81_17690</name>
</gene>
<evidence type="ECO:0008006" key="4">
    <source>
        <dbReference type="Google" id="ProtNLM"/>
    </source>
</evidence>
<accession>A0A7L9WTT4</accession>
<protein>
    <recommendedName>
        <fullName evidence="4">SsuA/THI5-like domain-containing protein</fullName>
    </recommendedName>
</protein>
<evidence type="ECO:0000256" key="1">
    <source>
        <dbReference type="SAM" id="SignalP"/>
    </source>
</evidence>
<dbReference type="AlphaFoldDB" id="A0A7L9WTT4"/>
<keyword evidence="1" id="KW-0732">Signal</keyword>
<name>A0A7L9WTT4_9RHOB</name>